<dbReference type="Pfam" id="PF02771">
    <property type="entry name" value="Acyl-CoA_dh_N"/>
    <property type="match status" value="1"/>
</dbReference>
<feature type="domain" description="Acyl-CoA dehydrogenase/oxidase N-terminal" evidence="8">
    <location>
        <begin position="6"/>
        <end position="119"/>
    </location>
</feature>
<evidence type="ECO:0000256" key="2">
    <source>
        <dbReference type="ARBA" id="ARBA00009347"/>
    </source>
</evidence>
<evidence type="ECO:0000259" key="6">
    <source>
        <dbReference type="Pfam" id="PF00441"/>
    </source>
</evidence>
<keyword evidence="5 9" id="KW-0560">Oxidoreductase</keyword>
<keyword evidence="3 5" id="KW-0285">Flavoprotein</keyword>
<comment type="cofactor">
    <cofactor evidence="1 5">
        <name>FAD</name>
        <dbReference type="ChEBI" id="CHEBI:57692"/>
    </cofactor>
</comment>
<comment type="similarity">
    <text evidence="2 5">Belongs to the acyl-CoA dehydrogenase family.</text>
</comment>
<evidence type="ECO:0000256" key="5">
    <source>
        <dbReference type="RuleBase" id="RU362125"/>
    </source>
</evidence>
<dbReference type="PANTHER" id="PTHR43884:SF12">
    <property type="entry name" value="ISOVALERYL-COA DEHYDROGENASE, MITOCHONDRIAL-RELATED"/>
    <property type="match status" value="1"/>
</dbReference>
<feature type="domain" description="Acyl-CoA oxidase/dehydrogenase middle" evidence="7">
    <location>
        <begin position="123"/>
        <end position="218"/>
    </location>
</feature>
<dbReference type="InterPro" id="IPR006091">
    <property type="entry name" value="Acyl-CoA_Oxase/DH_mid-dom"/>
</dbReference>
<evidence type="ECO:0000313" key="9">
    <source>
        <dbReference type="EMBL" id="MBP2026056.1"/>
    </source>
</evidence>
<dbReference type="InterPro" id="IPR009075">
    <property type="entry name" value="AcylCo_DH/oxidase_C"/>
</dbReference>
<dbReference type="Gene3D" id="2.40.110.10">
    <property type="entry name" value="Butyryl-CoA Dehydrogenase, subunit A, domain 2"/>
    <property type="match status" value="1"/>
</dbReference>
<dbReference type="Gene3D" id="1.10.540.10">
    <property type="entry name" value="Acyl-CoA dehydrogenase/oxidase, N-terminal domain"/>
    <property type="match status" value="1"/>
</dbReference>
<proteinExistence type="inferred from homology"/>
<dbReference type="PIRSF" id="PIRSF016578">
    <property type="entry name" value="HsaA"/>
    <property type="match status" value="1"/>
</dbReference>
<dbReference type="InterPro" id="IPR046373">
    <property type="entry name" value="Acyl-CoA_Oxase/DH_mid-dom_sf"/>
</dbReference>
<dbReference type="EMBL" id="JAGGLJ010000019">
    <property type="protein sequence ID" value="MBP2026056.1"/>
    <property type="molecule type" value="Genomic_DNA"/>
</dbReference>
<dbReference type="InterPro" id="IPR036250">
    <property type="entry name" value="AcylCo_DH-like_C"/>
</dbReference>
<keyword evidence="4 5" id="KW-0274">FAD</keyword>
<evidence type="ECO:0000256" key="4">
    <source>
        <dbReference type="ARBA" id="ARBA00022827"/>
    </source>
</evidence>
<dbReference type="InterPro" id="IPR006089">
    <property type="entry name" value="Acyl-CoA_DH_CS"/>
</dbReference>
<dbReference type="SUPFAM" id="SSF47203">
    <property type="entry name" value="Acyl-CoA dehydrogenase C-terminal domain-like"/>
    <property type="match status" value="1"/>
</dbReference>
<reference evidence="9 10" key="1">
    <citation type="submission" date="2021-03" db="EMBL/GenBank/DDBJ databases">
        <title>Genomic Encyclopedia of Type Strains, Phase IV (KMG-IV): sequencing the most valuable type-strain genomes for metagenomic binning, comparative biology and taxonomic classification.</title>
        <authorList>
            <person name="Goeker M."/>
        </authorList>
    </citation>
    <scope>NUCLEOTIDE SEQUENCE [LARGE SCALE GENOMIC DNA]</scope>
    <source>
        <strain evidence="9 10">DSM 27563</strain>
    </source>
</reference>
<comment type="caution">
    <text evidence="9">The sequence shown here is derived from an EMBL/GenBank/DDBJ whole genome shotgun (WGS) entry which is preliminary data.</text>
</comment>
<evidence type="ECO:0000313" key="10">
    <source>
        <dbReference type="Proteomes" id="UP001519306"/>
    </source>
</evidence>
<dbReference type="PANTHER" id="PTHR43884">
    <property type="entry name" value="ACYL-COA DEHYDROGENASE"/>
    <property type="match status" value="1"/>
</dbReference>
<dbReference type="InterPro" id="IPR009100">
    <property type="entry name" value="AcylCoA_DH/oxidase_NM_dom_sf"/>
</dbReference>
<feature type="domain" description="Acyl-CoA dehydrogenase/oxidase C-terminal" evidence="6">
    <location>
        <begin position="230"/>
        <end position="375"/>
    </location>
</feature>
<dbReference type="PROSITE" id="PS00072">
    <property type="entry name" value="ACYL_COA_DH_1"/>
    <property type="match status" value="1"/>
</dbReference>
<dbReference type="GO" id="GO:0016937">
    <property type="term" value="F:short-chain fatty acyl-CoA dehydrogenase activity"/>
    <property type="evidence" value="ECO:0007669"/>
    <property type="project" value="UniProtKB-EC"/>
</dbReference>
<organism evidence="9 10">
    <name type="scientific">Peptoniphilus stercorisuis</name>
    <dbReference type="NCBI Taxonomy" id="1436965"/>
    <lineage>
        <taxon>Bacteria</taxon>
        <taxon>Bacillati</taxon>
        <taxon>Bacillota</taxon>
        <taxon>Tissierellia</taxon>
        <taxon>Tissierellales</taxon>
        <taxon>Peptoniphilaceae</taxon>
        <taxon>Peptoniphilus</taxon>
    </lineage>
</organism>
<dbReference type="EC" id="1.3.8.1" evidence="9"/>
<dbReference type="Pfam" id="PF02770">
    <property type="entry name" value="Acyl-CoA_dh_M"/>
    <property type="match status" value="1"/>
</dbReference>
<sequence length="380" mass="41426">MNFELTEEQKALQEAVRKFAQEELKPGVIERDEKSEFPIDLFHKMGEMGLIGLPYPKEYGGQGLGYLEYALAVEEISKVDASMGISYSVSTSLYGGSVMNSDATEEQKKAFLPEVLAGKVHGAFGLTEANAGSDAAGCITTAVKDGDEYVLNGMKIFNTNGPLAGYYAIYALTEPEKKAKGLSCFVVKAGTPGLRVGKIENKMGIRAAQVSEIILEDVRVPAANKITEEGNGFKLAMKALDGGRIGVAAQGLGIAEGAFDIAIEYLKEREQFGKPLFKNQYLAFKMAELAMEIEAAKYMLYKACADKDNGKNYTISAAKAKYLCTNAAMHVTTECVTMLGGNGYMREYHVERMMRDAKITQIYEGTNEIQKLIVSGTLFR</sequence>
<evidence type="ECO:0000259" key="7">
    <source>
        <dbReference type="Pfam" id="PF02770"/>
    </source>
</evidence>
<dbReference type="Gene3D" id="1.20.140.10">
    <property type="entry name" value="Butyryl-CoA Dehydrogenase, subunit A, domain 3"/>
    <property type="match status" value="1"/>
</dbReference>
<accession>A0ABS4KFY9</accession>
<name>A0ABS4KFY9_9FIRM</name>
<dbReference type="SUPFAM" id="SSF56645">
    <property type="entry name" value="Acyl-CoA dehydrogenase NM domain-like"/>
    <property type="match status" value="1"/>
</dbReference>
<dbReference type="Pfam" id="PF00441">
    <property type="entry name" value="Acyl-CoA_dh_1"/>
    <property type="match status" value="1"/>
</dbReference>
<dbReference type="Proteomes" id="UP001519306">
    <property type="component" value="Unassembled WGS sequence"/>
</dbReference>
<evidence type="ECO:0000256" key="3">
    <source>
        <dbReference type="ARBA" id="ARBA00022630"/>
    </source>
</evidence>
<dbReference type="InterPro" id="IPR013786">
    <property type="entry name" value="AcylCoA_DH/ox_N"/>
</dbReference>
<protein>
    <submittedName>
        <fullName evidence="9">Butyryl-CoA dehydrogenase</fullName>
        <ecNumber evidence="9">1.3.8.1</ecNumber>
    </submittedName>
</protein>
<keyword evidence="10" id="KW-1185">Reference proteome</keyword>
<gene>
    <name evidence="9" type="ORF">J2Z71_001611</name>
</gene>
<evidence type="ECO:0000259" key="8">
    <source>
        <dbReference type="Pfam" id="PF02771"/>
    </source>
</evidence>
<dbReference type="RefSeq" id="WP_210061911.1">
    <property type="nucleotide sequence ID" value="NZ_JAGGLJ010000019.1"/>
</dbReference>
<evidence type="ECO:0000256" key="1">
    <source>
        <dbReference type="ARBA" id="ARBA00001974"/>
    </source>
</evidence>
<dbReference type="InterPro" id="IPR037069">
    <property type="entry name" value="AcylCoA_DH/ox_N_sf"/>
</dbReference>